<dbReference type="Proteomes" id="UP000220914">
    <property type="component" value="Unassembled WGS sequence"/>
</dbReference>
<dbReference type="RefSeq" id="WP_097943223.1">
    <property type="nucleotide sequence ID" value="NZ_BLKS01000002.1"/>
</dbReference>
<gene>
    <name evidence="3" type="ORF">CQY20_26745</name>
    <name evidence="2" type="ORF">MAGR_61560</name>
</gene>
<dbReference type="AlphaFoldDB" id="A0A2A7MRL4"/>
<organism evidence="3 4">
    <name type="scientific">Mycolicibacterium agri</name>
    <name type="common">Mycobacterium agri</name>
    <dbReference type="NCBI Taxonomy" id="36811"/>
    <lineage>
        <taxon>Bacteria</taxon>
        <taxon>Bacillati</taxon>
        <taxon>Actinomycetota</taxon>
        <taxon>Actinomycetes</taxon>
        <taxon>Mycobacteriales</taxon>
        <taxon>Mycobacteriaceae</taxon>
        <taxon>Mycolicibacterium</taxon>
    </lineage>
</organism>
<sequence length="138" mass="13655">MAAATALLSAAGLLTTPAGNAAADCPGGWEFGPKLKLVQNDEWAVTVATSGRAVGGPAVAVPPDGDPLWRGTAEGGSDGNTVAFGIGWDNGLVMHYTGVIDQATGSLTGERADGVTWQSSNAMRCIGGQTSSAALPAA</sequence>
<comment type="caution">
    <text evidence="3">The sequence shown here is derived from an EMBL/GenBank/DDBJ whole genome shotgun (WGS) entry which is preliminary data.</text>
</comment>
<evidence type="ECO:0000313" key="5">
    <source>
        <dbReference type="Proteomes" id="UP000465302"/>
    </source>
</evidence>
<evidence type="ECO:0000256" key="1">
    <source>
        <dbReference type="SAM" id="SignalP"/>
    </source>
</evidence>
<dbReference type="OrthoDB" id="4762076at2"/>
<evidence type="ECO:0000313" key="4">
    <source>
        <dbReference type="Proteomes" id="UP000220914"/>
    </source>
</evidence>
<dbReference type="Proteomes" id="UP000465302">
    <property type="component" value="Unassembled WGS sequence"/>
</dbReference>
<feature type="signal peptide" evidence="1">
    <location>
        <begin position="1"/>
        <end position="21"/>
    </location>
</feature>
<keyword evidence="1" id="KW-0732">Signal</keyword>
<reference evidence="2" key="3">
    <citation type="submission" date="2020-02" db="EMBL/GenBank/DDBJ databases">
        <authorList>
            <person name="Matsumoto Y."/>
            <person name="Motooka D."/>
            <person name="Nakamura S."/>
        </authorList>
    </citation>
    <scope>NUCLEOTIDE SEQUENCE</scope>
    <source>
        <strain evidence="2">JCM 6377</strain>
    </source>
</reference>
<keyword evidence="4" id="KW-1185">Reference proteome</keyword>
<proteinExistence type="predicted"/>
<evidence type="ECO:0000313" key="2">
    <source>
        <dbReference type="EMBL" id="GFG54715.1"/>
    </source>
</evidence>
<dbReference type="EMBL" id="PDCP01000073">
    <property type="protein sequence ID" value="PEG34209.1"/>
    <property type="molecule type" value="Genomic_DNA"/>
</dbReference>
<reference evidence="2 5" key="2">
    <citation type="journal article" date="2019" name="Emerg. Microbes Infect.">
        <title>Comprehensive subspecies identification of 175 nontuberculous mycobacteria species based on 7547 genomic profiles.</title>
        <authorList>
            <person name="Matsumoto Y."/>
            <person name="Kinjo T."/>
            <person name="Motooka D."/>
            <person name="Nabeya D."/>
            <person name="Jung N."/>
            <person name="Uechi K."/>
            <person name="Horii T."/>
            <person name="Iida T."/>
            <person name="Fujita J."/>
            <person name="Nakamura S."/>
        </authorList>
    </citation>
    <scope>NUCLEOTIDE SEQUENCE [LARGE SCALE GENOMIC DNA]</scope>
    <source>
        <strain evidence="2 5">JCM 6377</strain>
    </source>
</reference>
<accession>A0A2A7MRL4</accession>
<reference evidence="3 4" key="1">
    <citation type="submission" date="2017-10" db="EMBL/GenBank/DDBJ databases">
        <title>The new phylogeny of genus Mycobacterium.</title>
        <authorList>
            <person name="Tortoli E."/>
            <person name="Trovato A."/>
            <person name="Cirillo D.M."/>
        </authorList>
    </citation>
    <scope>NUCLEOTIDE SEQUENCE [LARGE SCALE GENOMIC DNA]</scope>
    <source>
        <strain evidence="3 4">CCUG37673</strain>
    </source>
</reference>
<dbReference type="EMBL" id="BLKS01000002">
    <property type="protein sequence ID" value="GFG54715.1"/>
    <property type="molecule type" value="Genomic_DNA"/>
</dbReference>
<protein>
    <submittedName>
        <fullName evidence="3">Uncharacterized protein</fullName>
    </submittedName>
</protein>
<name>A0A2A7MRL4_MYCAG</name>
<feature type="chain" id="PRO_5038223969" evidence="1">
    <location>
        <begin position="22"/>
        <end position="138"/>
    </location>
</feature>
<evidence type="ECO:0000313" key="3">
    <source>
        <dbReference type="EMBL" id="PEG34209.1"/>
    </source>
</evidence>